<dbReference type="NCBIfam" id="NF002490">
    <property type="entry name" value="PRK01777.1"/>
    <property type="match status" value="1"/>
</dbReference>
<dbReference type="PANTHER" id="PTHR37483">
    <property type="entry name" value="UPF0125 PROTEIN RATB"/>
    <property type="match status" value="1"/>
</dbReference>
<gene>
    <name evidence="3" type="ORF">HK414_14675</name>
</gene>
<evidence type="ECO:0000313" key="3">
    <source>
        <dbReference type="EMBL" id="QJW84503.1"/>
    </source>
</evidence>
<dbReference type="InterPro" id="IPR005346">
    <property type="entry name" value="RnfH"/>
</dbReference>
<dbReference type="InterPro" id="IPR037021">
    <property type="entry name" value="RnfH_sf"/>
</dbReference>
<proteinExistence type="inferred from homology"/>
<dbReference type="Gene3D" id="3.10.20.280">
    <property type="entry name" value="RnfH-like"/>
    <property type="match status" value="1"/>
</dbReference>
<comment type="similarity">
    <text evidence="1 2">Belongs to the UPF0125 (RnfH) family.</text>
</comment>
<dbReference type="InterPro" id="IPR016155">
    <property type="entry name" value="Mopterin_synth/thiamin_S_b"/>
</dbReference>
<organism evidence="3 4">
    <name type="scientific">Ramlibacter terrae</name>
    <dbReference type="NCBI Taxonomy" id="2732511"/>
    <lineage>
        <taxon>Bacteria</taxon>
        <taxon>Pseudomonadati</taxon>
        <taxon>Pseudomonadota</taxon>
        <taxon>Betaproteobacteria</taxon>
        <taxon>Burkholderiales</taxon>
        <taxon>Comamonadaceae</taxon>
        <taxon>Ramlibacter</taxon>
    </lineage>
</organism>
<keyword evidence="4" id="KW-1185">Reference proteome</keyword>
<accession>A0ABX6P551</accession>
<evidence type="ECO:0000313" key="4">
    <source>
        <dbReference type="Proteomes" id="UP000500826"/>
    </source>
</evidence>
<dbReference type="SUPFAM" id="SSF54285">
    <property type="entry name" value="MoaD/ThiS"/>
    <property type="match status" value="1"/>
</dbReference>
<evidence type="ECO:0000256" key="1">
    <source>
        <dbReference type="ARBA" id="ARBA00010645"/>
    </source>
</evidence>
<name>A0ABX6P551_9BURK</name>
<dbReference type="Proteomes" id="UP000500826">
    <property type="component" value="Chromosome"/>
</dbReference>
<dbReference type="EMBL" id="CP053418">
    <property type="protein sequence ID" value="QJW84503.1"/>
    <property type="molecule type" value="Genomic_DNA"/>
</dbReference>
<evidence type="ECO:0000256" key="2">
    <source>
        <dbReference type="HAMAP-Rule" id="MF_00460"/>
    </source>
</evidence>
<dbReference type="Pfam" id="PF03658">
    <property type="entry name" value="Ub-RnfH"/>
    <property type="match status" value="1"/>
</dbReference>
<sequence>MPQVTVMHSPAPRQVLEWALDVPEGTTVRQAVLASGLAHACPDLDLAACEAGIWGRRCEWERAVRDGDRVEIYRGLLVDPKVARRERFRKQGARAAGLFAKKRPGAKPGY</sequence>
<reference evidence="3 4" key="1">
    <citation type="submission" date="2020-05" db="EMBL/GenBank/DDBJ databases">
        <title>Ramlibacter rhizophilus sp. nov., isolated from rhizosphere soil of national flower Mugunghwa from South Korea.</title>
        <authorList>
            <person name="Zheng-Fei Y."/>
            <person name="Huan T."/>
        </authorList>
    </citation>
    <scope>NUCLEOTIDE SEQUENCE [LARGE SCALE GENOMIC DNA]</scope>
    <source>
        <strain evidence="3 4">H242</strain>
    </source>
</reference>
<dbReference type="PANTHER" id="PTHR37483:SF1">
    <property type="entry name" value="UPF0125 PROTEIN RATB"/>
    <property type="match status" value="1"/>
</dbReference>
<dbReference type="HAMAP" id="MF_00460">
    <property type="entry name" value="UPF0125_RnfH"/>
    <property type="match status" value="1"/>
</dbReference>
<protein>
    <recommendedName>
        <fullName evidence="2">UPF0125 protein HK414_14675</fullName>
    </recommendedName>
</protein>